<name>A0AAV3QW06_LITER</name>
<keyword evidence="2" id="KW-1185">Reference proteome</keyword>
<organism evidence="1 2">
    <name type="scientific">Lithospermum erythrorhizon</name>
    <name type="common">Purple gromwell</name>
    <name type="synonym">Lithospermum officinale var. erythrorhizon</name>
    <dbReference type="NCBI Taxonomy" id="34254"/>
    <lineage>
        <taxon>Eukaryota</taxon>
        <taxon>Viridiplantae</taxon>
        <taxon>Streptophyta</taxon>
        <taxon>Embryophyta</taxon>
        <taxon>Tracheophyta</taxon>
        <taxon>Spermatophyta</taxon>
        <taxon>Magnoliopsida</taxon>
        <taxon>eudicotyledons</taxon>
        <taxon>Gunneridae</taxon>
        <taxon>Pentapetalae</taxon>
        <taxon>asterids</taxon>
        <taxon>lamiids</taxon>
        <taxon>Boraginales</taxon>
        <taxon>Boraginaceae</taxon>
        <taxon>Boraginoideae</taxon>
        <taxon>Lithospermeae</taxon>
        <taxon>Lithospermum</taxon>
    </lineage>
</organism>
<proteinExistence type="predicted"/>
<gene>
    <name evidence="1" type="ORF">LIER_22986</name>
</gene>
<reference evidence="1 2" key="1">
    <citation type="submission" date="2024-01" db="EMBL/GenBank/DDBJ databases">
        <title>The complete chloroplast genome sequence of Lithospermum erythrorhizon: insights into the phylogenetic relationship among Boraginaceae species and the maternal lineages of purple gromwells.</title>
        <authorList>
            <person name="Okada T."/>
            <person name="Watanabe K."/>
        </authorList>
    </citation>
    <scope>NUCLEOTIDE SEQUENCE [LARGE SCALE GENOMIC DNA]</scope>
</reference>
<evidence type="ECO:0000313" key="1">
    <source>
        <dbReference type="EMBL" id="GAA0168220.1"/>
    </source>
</evidence>
<sequence length="81" mass="8853">MSGNSGLAPAVTAYISLWMHGTWSRGLELSLAILVSPWTWSRNLGLAVDLISRNLGLIVDLISRSWSRCGLDLAILVSLWT</sequence>
<protein>
    <submittedName>
        <fullName evidence="1">Uncharacterized protein</fullName>
    </submittedName>
</protein>
<evidence type="ECO:0000313" key="2">
    <source>
        <dbReference type="Proteomes" id="UP001454036"/>
    </source>
</evidence>
<dbReference type="EMBL" id="BAABME010006387">
    <property type="protein sequence ID" value="GAA0168220.1"/>
    <property type="molecule type" value="Genomic_DNA"/>
</dbReference>
<accession>A0AAV3QW06</accession>
<dbReference type="AlphaFoldDB" id="A0AAV3QW06"/>
<dbReference type="Proteomes" id="UP001454036">
    <property type="component" value="Unassembled WGS sequence"/>
</dbReference>
<comment type="caution">
    <text evidence="1">The sequence shown here is derived from an EMBL/GenBank/DDBJ whole genome shotgun (WGS) entry which is preliminary data.</text>
</comment>